<reference evidence="1" key="1">
    <citation type="journal article" date="2021" name="Nat. Commun.">
        <title>Genetic determinants of endophytism in the Arabidopsis root mycobiome.</title>
        <authorList>
            <person name="Mesny F."/>
            <person name="Miyauchi S."/>
            <person name="Thiergart T."/>
            <person name="Pickel B."/>
            <person name="Atanasova L."/>
            <person name="Karlsson M."/>
            <person name="Huettel B."/>
            <person name="Barry K.W."/>
            <person name="Haridas S."/>
            <person name="Chen C."/>
            <person name="Bauer D."/>
            <person name="Andreopoulos W."/>
            <person name="Pangilinan J."/>
            <person name="LaButti K."/>
            <person name="Riley R."/>
            <person name="Lipzen A."/>
            <person name="Clum A."/>
            <person name="Drula E."/>
            <person name="Henrissat B."/>
            <person name="Kohler A."/>
            <person name="Grigoriev I.V."/>
            <person name="Martin F.M."/>
            <person name="Hacquard S."/>
        </authorList>
    </citation>
    <scope>NUCLEOTIDE SEQUENCE</scope>
    <source>
        <strain evidence="1">MPI-CAGE-AT-0016</strain>
    </source>
</reference>
<proteinExistence type="predicted"/>
<organism evidence="1 2">
    <name type="scientific">Plectosphaerella cucumerina</name>
    <dbReference type="NCBI Taxonomy" id="40658"/>
    <lineage>
        <taxon>Eukaryota</taxon>
        <taxon>Fungi</taxon>
        <taxon>Dikarya</taxon>
        <taxon>Ascomycota</taxon>
        <taxon>Pezizomycotina</taxon>
        <taxon>Sordariomycetes</taxon>
        <taxon>Hypocreomycetidae</taxon>
        <taxon>Glomerellales</taxon>
        <taxon>Plectosphaerellaceae</taxon>
        <taxon>Plectosphaerella</taxon>
    </lineage>
</organism>
<dbReference type="EMBL" id="JAGPXD010000003">
    <property type="protein sequence ID" value="KAH7362484.1"/>
    <property type="molecule type" value="Genomic_DNA"/>
</dbReference>
<protein>
    <submittedName>
        <fullName evidence="1">Uncharacterized protein</fullName>
    </submittedName>
</protein>
<gene>
    <name evidence="1" type="ORF">B0T11DRAFT_84707</name>
</gene>
<name>A0A8K0TI14_9PEZI</name>
<evidence type="ECO:0000313" key="2">
    <source>
        <dbReference type="Proteomes" id="UP000813385"/>
    </source>
</evidence>
<comment type="caution">
    <text evidence="1">The sequence shown here is derived from an EMBL/GenBank/DDBJ whole genome shotgun (WGS) entry which is preliminary data.</text>
</comment>
<evidence type="ECO:0000313" key="1">
    <source>
        <dbReference type="EMBL" id="KAH7362484.1"/>
    </source>
</evidence>
<dbReference type="Proteomes" id="UP000813385">
    <property type="component" value="Unassembled WGS sequence"/>
</dbReference>
<sequence length="201" mass="21760">MLQGSALRQPPSLFLPRQGAPLPKVHPCALLVEILPFPGLPFQSHTVPHHPLDRYPLHHPLPPSTDPLLPSSDLPAKLCQSGHPRPPIASPMGLCSAVLATLGLPVSSPLQHRQGRMTEPCPRRATRTMSAQFRQPPKSLDSVDKRHFRRIYSPAVGTGSGQLPVFPPSTSRLLVAASTYTTLGDGACQFLACTNIMWQDG</sequence>
<accession>A0A8K0TI14</accession>
<keyword evidence="2" id="KW-1185">Reference proteome</keyword>
<dbReference type="AlphaFoldDB" id="A0A8K0TI14"/>